<keyword evidence="3 7" id="KW-0812">Transmembrane</keyword>
<keyword evidence="8" id="KW-1185">Reference proteome</keyword>
<dbReference type="PANTHER" id="PTHR13317:SF4">
    <property type="entry name" value="TRANSMEMBRANE ANTERIOR POSTERIOR TRANSFORMATION PROTEIN 1 HOMOLOG"/>
    <property type="match status" value="1"/>
</dbReference>
<comment type="similarity">
    <text evidence="2">Belongs to the TAPT1 family.</text>
</comment>
<dbReference type="AlphaFoldDB" id="A0A6J3M6E3"/>
<dbReference type="RefSeq" id="XP_033460662.1">
    <property type="nucleotide sequence ID" value="XM_033602216.1"/>
</dbReference>
<proteinExistence type="inferred from homology"/>
<keyword evidence="5 7" id="KW-0472">Membrane</keyword>
<dbReference type="GeneID" id="54360016"/>
<evidence type="ECO:0000256" key="3">
    <source>
        <dbReference type="ARBA" id="ARBA00022692"/>
    </source>
</evidence>
<dbReference type="OrthoDB" id="5376140at2759"/>
<feature type="transmembrane region" description="Helical" evidence="7">
    <location>
        <begin position="772"/>
        <end position="804"/>
    </location>
</feature>
<dbReference type="Pfam" id="PF05346">
    <property type="entry name" value="DUF747"/>
    <property type="match status" value="1"/>
</dbReference>
<feature type="region of interest" description="Disordered" evidence="6">
    <location>
        <begin position="1"/>
        <end position="87"/>
    </location>
</feature>
<feature type="region of interest" description="Disordered" evidence="6">
    <location>
        <begin position="153"/>
        <end position="217"/>
    </location>
</feature>
<evidence type="ECO:0000256" key="6">
    <source>
        <dbReference type="SAM" id="MobiDB-lite"/>
    </source>
</evidence>
<feature type="compositionally biased region" description="Basic and acidic residues" evidence="6">
    <location>
        <begin position="60"/>
        <end position="70"/>
    </location>
</feature>
<keyword evidence="4 7" id="KW-1133">Transmembrane helix</keyword>
<dbReference type="InterPro" id="IPR008010">
    <property type="entry name" value="Tatp1"/>
</dbReference>
<evidence type="ECO:0000256" key="4">
    <source>
        <dbReference type="ARBA" id="ARBA00022989"/>
    </source>
</evidence>
<feature type="compositionally biased region" description="Polar residues" evidence="6">
    <location>
        <begin position="76"/>
        <end position="85"/>
    </location>
</feature>
<gene>
    <name evidence="9" type="ORF">K489DRAFT_337244</name>
</gene>
<evidence type="ECO:0000313" key="8">
    <source>
        <dbReference type="Proteomes" id="UP000504637"/>
    </source>
</evidence>
<comment type="subcellular location">
    <subcellularLocation>
        <location evidence="1">Membrane</location>
        <topology evidence="1">Multi-pass membrane protein</topology>
    </subcellularLocation>
</comment>
<dbReference type="PANTHER" id="PTHR13317">
    <property type="entry name" value="TRANSMEMBRANE ANTERIOR POSTERIOR TRANSFORMATION PROTEIN 1 HOMOLOG"/>
    <property type="match status" value="1"/>
</dbReference>
<dbReference type="GO" id="GO:0005789">
    <property type="term" value="C:endoplasmic reticulum membrane"/>
    <property type="evidence" value="ECO:0007669"/>
    <property type="project" value="TreeGrafter"/>
</dbReference>
<evidence type="ECO:0000256" key="7">
    <source>
        <dbReference type="SAM" id="Phobius"/>
    </source>
</evidence>
<reference evidence="9" key="3">
    <citation type="submission" date="2025-08" db="UniProtKB">
        <authorList>
            <consortium name="RefSeq"/>
        </authorList>
    </citation>
    <scope>IDENTIFICATION</scope>
    <source>
        <strain evidence="9">CBS 342.82</strain>
    </source>
</reference>
<name>A0A6J3M6E3_9PEZI</name>
<accession>A0A6J3M6E3</accession>
<organism evidence="9">
    <name type="scientific">Dissoconium aciculare CBS 342.82</name>
    <dbReference type="NCBI Taxonomy" id="1314786"/>
    <lineage>
        <taxon>Eukaryota</taxon>
        <taxon>Fungi</taxon>
        <taxon>Dikarya</taxon>
        <taxon>Ascomycota</taxon>
        <taxon>Pezizomycotina</taxon>
        <taxon>Dothideomycetes</taxon>
        <taxon>Dothideomycetidae</taxon>
        <taxon>Mycosphaerellales</taxon>
        <taxon>Dissoconiaceae</taxon>
        <taxon>Dissoconium</taxon>
    </lineage>
</organism>
<reference evidence="9" key="1">
    <citation type="submission" date="2020-01" db="EMBL/GenBank/DDBJ databases">
        <authorList>
            <consortium name="DOE Joint Genome Institute"/>
            <person name="Haridas S."/>
            <person name="Albert R."/>
            <person name="Binder M."/>
            <person name="Bloem J."/>
            <person name="Labutti K."/>
            <person name="Salamov A."/>
            <person name="Andreopoulos B."/>
            <person name="Baker S.E."/>
            <person name="Barry K."/>
            <person name="Bills G."/>
            <person name="Bluhm B.H."/>
            <person name="Cannon C."/>
            <person name="Castanera R."/>
            <person name="Culley D.E."/>
            <person name="Daum C."/>
            <person name="Ezra D."/>
            <person name="Gonzalez J.B."/>
            <person name="Henrissat B."/>
            <person name="Kuo A."/>
            <person name="Liang C."/>
            <person name="Lipzen A."/>
            <person name="Lutzoni F."/>
            <person name="Magnuson J."/>
            <person name="Mondo S."/>
            <person name="Nolan M."/>
            <person name="Ohm R."/>
            <person name="Pangilinan J."/>
            <person name="Park H.-J."/>
            <person name="Ramirez L."/>
            <person name="Alfaro M."/>
            <person name="Sun H."/>
            <person name="Tritt A."/>
            <person name="Yoshinaga Y."/>
            <person name="Zwiers L.-H."/>
            <person name="Turgeon B.G."/>
            <person name="Goodwin S.B."/>
            <person name="Spatafora J.W."/>
            <person name="Crous P.W."/>
            <person name="Grigoriev I.V."/>
        </authorList>
    </citation>
    <scope>NUCLEOTIDE SEQUENCE</scope>
    <source>
        <strain evidence="9">CBS 342.82</strain>
    </source>
</reference>
<evidence type="ECO:0000256" key="1">
    <source>
        <dbReference type="ARBA" id="ARBA00004141"/>
    </source>
</evidence>
<feature type="region of interest" description="Disordered" evidence="6">
    <location>
        <begin position="116"/>
        <end position="136"/>
    </location>
</feature>
<dbReference type="Proteomes" id="UP000504637">
    <property type="component" value="Unplaced"/>
</dbReference>
<feature type="compositionally biased region" description="Polar residues" evidence="6">
    <location>
        <begin position="1"/>
        <end position="16"/>
    </location>
</feature>
<feature type="compositionally biased region" description="Polar residues" evidence="6">
    <location>
        <begin position="120"/>
        <end position="130"/>
    </location>
</feature>
<protein>
    <submittedName>
        <fullName evidence="9">DUF747-domain-containing protein</fullName>
    </submittedName>
</protein>
<reference evidence="9" key="2">
    <citation type="submission" date="2020-04" db="EMBL/GenBank/DDBJ databases">
        <authorList>
            <consortium name="NCBI Genome Project"/>
        </authorList>
    </citation>
    <scope>NUCLEOTIDE SEQUENCE</scope>
    <source>
        <strain evidence="9">CBS 342.82</strain>
    </source>
</reference>
<evidence type="ECO:0000256" key="2">
    <source>
        <dbReference type="ARBA" id="ARBA00008803"/>
    </source>
</evidence>
<evidence type="ECO:0000313" key="9">
    <source>
        <dbReference type="RefSeq" id="XP_033460662.1"/>
    </source>
</evidence>
<evidence type="ECO:0000256" key="5">
    <source>
        <dbReference type="ARBA" id="ARBA00023136"/>
    </source>
</evidence>
<feature type="compositionally biased region" description="Polar residues" evidence="6">
    <location>
        <begin position="159"/>
        <end position="181"/>
    </location>
</feature>
<sequence length="885" mass="98390">MTPSNSSELSGDSHITSLEGKINGQLTTPALSPIDENAHDSLSSRADLAGHAQRPAQQTSDRRASSEARTWKLSPKQIQDLTISPESLPVRTLNDELPVSSDDEMVSDTVFILPKPSLSERIQPSHSPAEQQAEHDASFQDPVLDAMTAGETRPMFSPRSASTPFFQRKQSSSKGSKTRPQLSPLKTEEFSGMRRGSSSKVSPRRDRSASPMPSGMPLPPLSLPTYLHLELSSARPSALYIHRSAASDFPYESSSVKFERLMNFLLLPPHLEQVLWFGAVACLDAWLYNFTILPLRFFKASGILLSWLCRNALQEMLDLGSYVYGGLGRIWQRSRHNAQSDIRRGAAALQVKKHAEEVTHESKGYGNIRLVSPSPARPPRRRSGFRHRRTRSTPSALLPNHKADILQGLLIALSCAVLLCFDASRMYHSIRGQAAIKLYVIYNVLEVFDRLLSALGQDVLECLFSKETLERDSEGRSKVFRPLWMFFLALTYNVIHSTALFYQVVTLNVAVNSYSNALLTLLMSNQFVEIKGTVFKKIEKENLFQLTCADIVERFQLWLMLLIIALRNIVEVGGLNISLSSAFGGGSATATSSSATVNATGMPLLSGFVIPKAFTLLPTWSGEVLGPFLIVLGSEALVDWIKHAYITKFNNVKPNIYGRFLDMLAKDYYTHAFADQNLTKRLGLPVIPLSCLFIRACMQTYHMFLATHMPMPIPSMGTSLSLEQETLGGSSPATTAALQHIDQVFRRALGRSTFGGGAQSGPGGFSWSLDDAIALATMVIFFLVIYLLLLAFKLLLGMVLLSFARSRYEGMKERERRSADAHGRRVGGLGAVEVDDDKRRWIYEDDHEGLKDLREKENARKAKSEKGELKLDHIDRYAMAAKRIW</sequence>